<organism evidence="2 3">
    <name type="scientific">Rhizophagus irregularis (strain DAOM 197198w)</name>
    <name type="common">Glomus intraradices</name>
    <dbReference type="NCBI Taxonomy" id="1432141"/>
    <lineage>
        <taxon>Eukaryota</taxon>
        <taxon>Fungi</taxon>
        <taxon>Fungi incertae sedis</taxon>
        <taxon>Mucoromycota</taxon>
        <taxon>Glomeromycotina</taxon>
        <taxon>Glomeromycetes</taxon>
        <taxon>Glomerales</taxon>
        <taxon>Glomeraceae</taxon>
        <taxon>Rhizophagus</taxon>
    </lineage>
</organism>
<comment type="caution">
    <text evidence="2">The sequence shown here is derived from an EMBL/GenBank/DDBJ whole genome shotgun (WGS) entry which is preliminary data.</text>
</comment>
<name>A0A015KCN9_RHIIW</name>
<dbReference type="EMBL" id="JEMT01002654">
    <property type="protein sequence ID" value="EXX79552.1"/>
    <property type="molecule type" value="Genomic_DNA"/>
</dbReference>
<feature type="compositionally biased region" description="Basic residues" evidence="1">
    <location>
        <begin position="8"/>
        <end position="17"/>
    </location>
</feature>
<reference evidence="2 3" key="1">
    <citation type="submission" date="2014-02" db="EMBL/GenBank/DDBJ databases">
        <title>Single nucleus genome sequencing reveals high similarity among nuclei of an endomycorrhizal fungus.</title>
        <authorList>
            <person name="Lin K."/>
            <person name="Geurts R."/>
            <person name="Zhang Z."/>
            <person name="Limpens E."/>
            <person name="Saunders D.G."/>
            <person name="Mu D."/>
            <person name="Pang E."/>
            <person name="Cao H."/>
            <person name="Cha H."/>
            <person name="Lin T."/>
            <person name="Zhou Q."/>
            <person name="Shang Y."/>
            <person name="Li Y."/>
            <person name="Ivanov S."/>
            <person name="Sharma T."/>
            <person name="Velzen R.V."/>
            <person name="Ruijter N.D."/>
            <person name="Aanen D.K."/>
            <person name="Win J."/>
            <person name="Kamoun S."/>
            <person name="Bisseling T."/>
            <person name="Huang S."/>
        </authorList>
    </citation>
    <scope>NUCLEOTIDE SEQUENCE [LARGE SCALE GENOMIC DNA]</scope>
    <source>
        <strain evidence="3">DAOM197198w</strain>
    </source>
</reference>
<gene>
    <name evidence="2" type="ORF">RirG_004470</name>
</gene>
<accession>A0A015KCN9</accession>
<evidence type="ECO:0000256" key="1">
    <source>
        <dbReference type="SAM" id="MobiDB-lite"/>
    </source>
</evidence>
<evidence type="ECO:0000313" key="3">
    <source>
        <dbReference type="Proteomes" id="UP000022910"/>
    </source>
</evidence>
<evidence type="ECO:0000313" key="2">
    <source>
        <dbReference type="EMBL" id="EXX79552.1"/>
    </source>
</evidence>
<dbReference type="HOGENOM" id="CLU_2923872_0_0_1"/>
<proteinExistence type="predicted"/>
<dbReference type="Proteomes" id="UP000022910">
    <property type="component" value="Unassembled WGS sequence"/>
</dbReference>
<keyword evidence="3" id="KW-1185">Reference proteome</keyword>
<dbReference type="SMR" id="A0A015KCN9"/>
<protein>
    <submittedName>
        <fullName evidence="2">Uncharacterized protein</fullName>
    </submittedName>
</protein>
<feature type="region of interest" description="Disordered" evidence="1">
    <location>
        <begin position="1"/>
        <end position="20"/>
    </location>
</feature>
<dbReference type="AlphaFoldDB" id="A0A015KCN9"/>
<sequence length="61" mass="7307">MERGKHYEKNKKRREKKKEKLLTQERLVEDISKSLSDIKKELGNKSIDVSKLNDLEIKHDE</sequence>